<dbReference type="InterPro" id="IPR050832">
    <property type="entry name" value="Bact_Acetyltransf"/>
</dbReference>
<evidence type="ECO:0000256" key="2">
    <source>
        <dbReference type="ARBA" id="ARBA00023315"/>
    </source>
</evidence>
<dbReference type="PANTHER" id="PTHR43877">
    <property type="entry name" value="AMINOALKYLPHOSPHONATE N-ACETYLTRANSFERASE-RELATED-RELATED"/>
    <property type="match status" value="1"/>
</dbReference>
<organism evidence="4 5">
    <name type="scientific">Candidatus Gemmiger excrementipullorum</name>
    <dbReference type="NCBI Taxonomy" id="2838610"/>
    <lineage>
        <taxon>Bacteria</taxon>
        <taxon>Bacillati</taxon>
        <taxon>Bacillota</taxon>
        <taxon>Clostridia</taxon>
        <taxon>Eubacteriales</taxon>
        <taxon>Gemmiger</taxon>
    </lineage>
</organism>
<comment type="caution">
    <text evidence="4">The sequence shown here is derived from an EMBL/GenBank/DDBJ whole genome shotgun (WGS) entry which is preliminary data.</text>
</comment>
<keyword evidence="1" id="KW-0808">Transferase</keyword>
<dbReference type="Gene3D" id="3.40.630.30">
    <property type="match status" value="1"/>
</dbReference>
<protein>
    <submittedName>
        <fullName evidence="4">GNAT family N-acetyltransferase</fullName>
    </submittedName>
</protein>
<dbReference type="PROSITE" id="PS51186">
    <property type="entry name" value="GNAT"/>
    <property type="match status" value="1"/>
</dbReference>
<accession>A0A9D1XZK1</accession>
<dbReference type="AlphaFoldDB" id="A0A9D1XZK1"/>
<name>A0A9D1XZK1_9FIRM</name>
<dbReference type="SUPFAM" id="SSF55729">
    <property type="entry name" value="Acyl-CoA N-acyltransferases (Nat)"/>
    <property type="match status" value="1"/>
</dbReference>
<dbReference type="Proteomes" id="UP000886751">
    <property type="component" value="Unassembled WGS sequence"/>
</dbReference>
<dbReference type="InterPro" id="IPR000182">
    <property type="entry name" value="GNAT_dom"/>
</dbReference>
<dbReference type="Pfam" id="PF13508">
    <property type="entry name" value="Acetyltransf_7"/>
    <property type="match status" value="1"/>
</dbReference>
<gene>
    <name evidence="4" type="ORF">H9846_00505</name>
</gene>
<keyword evidence="2" id="KW-0012">Acyltransferase</keyword>
<evidence type="ECO:0000313" key="5">
    <source>
        <dbReference type="Proteomes" id="UP000886751"/>
    </source>
</evidence>
<feature type="domain" description="N-acetyltransferase" evidence="3">
    <location>
        <begin position="1"/>
        <end position="148"/>
    </location>
</feature>
<reference evidence="4" key="2">
    <citation type="submission" date="2021-04" db="EMBL/GenBank/DDBJ databases">
        <authorList>
            <person name="Gilroy R."/>
        </authorList>
    </citation>
    <scope>NUCLEOTIDE SEQUENCE</scope>
    <source>
        <strain evidence="4">ChiHecec2B26-7398</strain>
    </source>
</reference>
<dbReference type="CDD" id="cd04301">
    <property type="entry name" value="NAT_SF"/>
    <property type="match status" value="1"/>
</dbReference>
<proteinExistence type="predicted"/>
<reference evidence="4" key="1">
    <citation type="journal article" date="2021" name="PeerJ">
        <title>Extensive microbial diversity within the chicken gut microbiome revealed by metagenomics and culture.</title>
        <authorList>
            <person name="Gilroy R."/>
            <person name="Ravi A."/>
            <person name="Getino M."/>
            <person name="Pursley I."/>
            <person name="Horton D.L."/>
            <person name="Alikhan N.F."/>
            <person name="Baker D."/>
            <person name="Gharbi K."/>
            <person name="Hall N."/>
            <person name="Watson M."/>
            <person name="Adriaenssens E.M."/>
            <person name="Foster-Nyarko E."/>
            <person name="Jarju S."/>
            <person name="Secka A."/>
            <person name="Antonio M."/>
            <person name="Oren A."/>
            <person name="Chaudhuri R.R."/>
            <person name="La Ragione R."/>
            <person name="Hildebrand F."/>
            <person name="Pallen M.J."/>
        </authorList>
    </citation>
    <scope>NUCLEOTIDE SEQUENCE</scope>
    <source>
        <strain evidence="4">ChiHecec2B26-7398</strain>
    </source>
</reference>
<sequence>MNIRTVTQNKKDYLPLLLLGDEQETMIDRYLERGTLYVLEEDGAARALCVVTDEGGGVLEIKNLATAPAWQHRGYARALVDHVADAARGRFAILQAGTGESPLTVPFYEACGFCYSHRVKNFFTDHYDHPIWEGGVQLVDMVYYRRAL</sequence>
<evidence type="ECO:0000259" key="3">
    <source>
        <dbReference type="PROSITE" id="PS51186"/>
    </source>
</evidence>
<dbReference type="GO" id="GO:0016747">
    <property type="term" value="F:acyltransferase activity, transferring groups other than amino-acyl groups"/>
    <property type="evidence" value="ECO:0007669"/>
    <property type="project" value="InterPro"/>
</dbReference>
<dbReference type="InterPro" id="IPR016181">
    <property type="entry name" value="Acyl_CoA_acyltransferase"/>
</dbReference>
<evidence type="ECO:0000256" key="1">
    <source>
        <dbReference type="ARBA" id="ARBA00022679"/>
    </source>
</evidence>
<dbReference type="EMBL" id="DXEI01000011">
    <property type="protein sequence ID" value="HIX93931.1"/>
    <property type="molecule type" value="Genomic_DNA"/>
</dbReference>
<evidence type="ECO:0000313" key="4">
    <source>
        <dbReference type="EMBL" id="HIX93931.1"/>
    </source>
</evidence>